<proteinExistence type="predicted"/>
<accession>A0ACC1BJK9</accession>
<evidence type="ECO:0000313" key="2">
    <source>
        <dbReference type="Proteomes" id="UP001164250"/>
    </source>
</evidence>
<keyword evidence="2" id="KW-1185">Reference proteome</keyword>
<protein>
    <submittedName>
        <fullName evidence="1">Uncharacterized protein</fullName>
    </submittedName>
</protein>
<name>A0ACC1BJK9_9ROSI</name>
<sequence length="217" mass="24380">MWAREKSLTFEELHDLIIGHDAYLCRLDSTTQQICDEFGHIAKACSRLHFAEPTANFVASSSTKDKQWIIDSGASHIITGDLANLSVHSEYDGTDEVVIGDGSGLHVSHVGSLVINSPTRTFYLNDTLWVPNIRKNLISVHHFTSRNNVFLEFHPLFFLVKDKITGVVLLKGVYENGVYTLPDSLVQTSPKMVAHVHERNFNKWVAQASWTSIQKNC</sequence>
<gene>
    <name evidence="1" type="ORF">Patl1_20608</name>
</gene>
<organism evidence="1 2">
    <name type="scientific">Pistacia atlantica</name>
    <dbReference type="NCBI Taxonomy" id="434234"/>
    <lineage>
        <taxon>Eukaryota</taxon>
        <taxon>Viridiplantae</taxon>
        <taxon>Streptophyta</taxon>
        <taxon>Embryophyta</taxon>
        <taxon>Tracheophyta</taxon>
        <taxon>Spermatophyta</taxon>
        <taxon>Magnoliopsida</taxon>
        <taxon>eudicotyledons</taxon>
        <taxon>Gunneridae</taxon>
        <taxon>Pentapetalae</taxon>
        <taxon>rosids</taxon>
        <taxon>malvids</taxon>
        <taxon>Sapindales</taxon>
        <taxon>Anacardiaceae</taxon>
        <taxon>Pistacia</taxon>
    </lineage>
</organism>
<dbReference type="Proteomes" id="UP001164250">
    <property type="component" value="Chromosome 4"/>
</dbReference>
<evidence type="ECO:0000313" key="1">
    <source>
        <dbReference type="EMBL" id="KAJ0099019.1"/>
    </source>
</evidence>
<reference evidence="2" key="1">
    <citation type="journal article" date="2023" name="G3 (Bethesda)">
        <title>Genome assembly and association tests identify interacting loci associated with vigor, precocity, and sex in interspecific pistachio rootstocks.</title>
        <authorList>
            <person name="Palmer W."/>
            <person name="Jacygrad E."/>
            <person name="Sagayaradj S."/>
            <person name="Cavanaugh K."/>
            <person name="Han R."/>
            <person name="Bertier L."/>
            <person name="Beede B."/>
            <person name="Kafkas S."/>
            <person name="Golino D."/>
            <person name="Preece J."/>
            <person name="Michelmore R."/>
        </authorList>
    </citation>
    <scope>NUCLEOTIDE SEQUENCE [LARGE SCALE GENOMIC DNA]</scope>
</reference>
<comment type="caution">
    <text evidence="1">The sequence shown here is derived from an EMBL/GenBank/DDBJ whole genome shotgun (WGS) entry which is preliminary data.</text>
</comment>
<dbReference type="EMBL" id="CM047900">
    <property type="protein sequence ID" value="KAJ0099019.1"/>
    <property type="molecule type" value="Genomic_DNA"/>
</dbReference>